<evidence type="ECO:0000313" key="4">
    <source>
        <dbReference type="Proteomes" id="UP000217935"/>
    </source>
</evidence>
<keyword evidence="4" id="KW-1185">Reference proteome</keyword>
<dbReference type="InterPro" id="IPR002192">
    <property type="entry name" value="PPDK_AMP/ATP-bd"/>
</dbReference>
<dbReference type="InterPro" id="IPR036637">
    <property type="entry name" value="Phosphohistidine_dom_sf"/>
</dbReference>
<dbReference type="SUPFAM" id="SSF52009">
    <property type="entry name" value="Phosphohistidine domain"/>
    <property type="match status" value="1"/>
</dbReference>
<keyword evidence="3" id="KW-0670">Pyruvate</keyword>
<sequence>MGLCVLCDCRVFTRFSEVCLMSHIVAQDAALHIQEVGGKAVALSRLSGFGFNPPAFFVIRPDAFETDDVVAGLDDAIAGLGEGPFAVRSSARQEDGAEHSHAGQFDTVLNVAAKDVWQAATQVWKSGFSKTVATYRAVKSGGSAEGPAVIVQRMIDAVSAGVAFSADPVTGQRGQIVISAIDGLGERLVSGEEDGEDWRVGATVSGPSDPKVLTKEQAQDVADLARKAEARFGAPQDIEWAFDADGLHILQSRPITTALLPEPQPDTSLTIFDNSNIVESYPGMVSPLTYSFAVHVYARVYRAFVSLLGVSDQTVASNSAVFGNMLGRVDGRVYYNLVNWYRALALLPGFSLNRAYMETMMGVSTPMPEEVTSAIGPPPAQGAARVREYLKLVKVGTGLLWQAVSLPKTRARFYDRLNAALDGGFDTETAGPTALAAEYRRIESTLLDRWDAPLVNDFLCMIAFGASHNLLEKWLGPEGLVLHNDVMIGQGDIISAEPAQRIARMGQMVRDAGIADTLREQGLGALDAHPEIALEVRSYLEKFGDRCTEELKLESIPLSEDPTSLLQAIAASASRSVVASHDSRDPDWDALFPKNPIKRFCAKWIITWTKARVRDRENLRFERTRIFGYTRRVFLALGREFEARGLLAARRDVFFLTTEEVLGAVEGFGLSPNLKAMVELRQAEDAAAALRPDPPERIELRGPAIAPAWEETPVERDAAKLRTATGCSAGQVKARARVIRDPRTEALAPGDILVARHTDPGWIAVFSNASAIVVERGSLLSHSAIVARELGIPCVVGLKGATQWISDGEMISVDGATGQVERCNADVRNRSQSSF</sequence>
<dbReference type="Gene3D" id="3.50.30.10">
    <property type="entry name" value="Phosphohistidine domain"/>
    <property type="match status" value="1"/>
</dbReference>
<feature type="domain" description="PEP-utilising enzyme mobile" evidence="1">
    <location>
        <begin position="748"/>
        <end position="818"/>
    </location>
</feature>
<dbReference type="InterPro" id="IPR051549">
    <property type="entry name" value="PEP_Utilizing_Enz"/>
</dbReference>
<proteinExistence type="predicted"/>
<dbReference type="Proteomes" id="UP000217935">
    <property type="component" value="Chromosome"/>
</dbReference>
<protein>
    <submittedName>
        <fullName evidence="3">Phosphoenolpyruvate synthase</fullName>
    </submittedName>
</protein>
<dbReference type="PANTHER" id="PTHR43615:SF1">
    <property type="entry name" value="PPDK_N DOMAIN-CONTAINING PROTEIN"/>
    <property type="match status" value="1"/>
</dbReference>
<dbReference type="Pfam" id="PF00391">
    <property type="entry name" value="PEP-utilizers"/>
    <property type="match status" value="1"/>
</dbReference>
<organism evidence="3 4">
    <name type="scientific">Celeribacter ethanolicus</name>
    <dbReference type="NCBI Taxonomy" id="1758178"/>
    <lineage>
        <taxon>Bacteria</taxon>
        <taxon>Pseudomonadati</taxon>
        <taxon>Pseudomonadota</taxon>
        <taxon>Alphaproteobacteria</taxon>
        <taxon>Rhodobacterales</taxon>
        <taxon>Roseobacteraceae</taxon>
        <taxon>Celeribacter</taxon>
    </lineage>
</organism>
<dbReference type="Pfam" id="PF01326">
    <property type="entry name" value="PPDK_N"/>
    <property type="match status" value="2"/>
</dbReference>
<dbReference type="InterPro" id="IPR008279">
    <property type="entry name" value="PEP-util_enz_mobile_dom"/>
</dbReference>
<feature type="domain" description="Pyruvate phosphate dikinase AMP/ATP-binding" evidence="2">
    <location>
        <begin position="211"/>
        <end position="257"/>
    </location>
</feature>
<dbReference type="PANTHER" id="PTHR43615">
    <property type="entry name" value="PHOSPHOENOLPYRUVATE SYNTHASE-RELATED"/>
    <property type="match status" value="1"/>
</dbReference>
<dbReference type="SUPFAM" id="SSF56059">
    <property type="entry name" value="Glutathione synthetase ATP-binding domain-like"/>
    <property type="match status" value="1"/>
</dbReference>
<dbReference type="AlphaFoldDB" id="A0A291GCJ2"/>
<dbReference type="InterPro" id="IPR013815">
    <property type="entry name" value="ATP_grasp_subdomain_1"/>
</dbReference>
<dbReference type="KEGG" id="ceh:CEW89_09460"/>
<dbReference type="EMBL" id="CP022196">
    <property type="protein sequence ID" value="ATG47770.1"/>
    <property type="molecule type" value="Genomic_DNA"/>
</dbReference>
<feature type="domain" description="Pyruvate phosphate dikinase AMP/ATP-binding" evidence="2">
    <location>
        <begin position="68"/>
        <end position="200"/>
    </location>
</feature>
<dbReference type="Gene3D" id="3.30.470.20">
    <property type="entry name" value="ATP-grasp fold, B domain"/>
    <property type="match status" value="2"/>
</dbReference>
<evidence type="ECO:0000313" key="3">
    <source>
        <dbReference type="EMBL" id="ATG47770.1"/>
    </source>
</evidence>
<evidence type="ECO:0000259" key="2">
    <source>
        <dbReference type="Pfam" id="PF01326"/>
    </source>
</evidence>
<gene>
    <name evidence="3" type="ORF">CEW89_09460</name>
</gene>
<name>A0A291GCJ2_9RHOB</name>
<dbReference type="GO" id="GO:0005524">
    <property type="term" value="F:ATP binding"/>
    <property type="evidence" value="ECO:0007669"/>
    <property type="project" value="InterPro"/>
</dbReference>
<accession>A0A291GCJ2</accession>
<reference evidence="3 4" key="1">
    <citation type="submission" date="2017-06" db="EMBL/GenBank/DDBJ databases">
        <title>Celeribacter sp. TSPH2 complete genome sequence.</title>
        <authorList>
            <person name="Woo J.-H."/>
            <person name="Kim H.-S."/>
        </authorList>
    </citation>
    <scope>NUCLEOTIDE SEQUENCE [LARGE SCALE GENOMIC DNA]</scope>
    <source>
        <strain evidence="3 4">TSPH2</strain>
    </source>
</reference>
<dbReference type="Gene3D" id="3.30.1490.20">
    <property type="entry name" value="ATP-grasp fold, A domain"/>
    <property type="match status" value="1"/>
</dbReference>
<evidence type="ECO:0000259" key="1">
    <source>
        <dbReference type="Pfam" id="PF00391"/>
    </source>
</evidence>
<dbReference type="GO" id="GO:0016301">
    <property type="term" value="F:kinase activity"/>
    <property type="evidence" value="ECO:0007669"/>
    <property type="project" value="InterPro"/>
</dbReference>